<dbReference type="Proteomes" id="UP000030960">
    <property type="component" value="Unassembled WGS sequence"/>
</dbReference>
<protein>
    <submittedName>
        <fullName evidence="2">Type I secretion target repeat protein</fullName>
    </submittedName>
</protein>
<accession>A0A0B3SJS8</accession>
<sequence length="198" mass="21107">MERSAFPAGLDILSAEPVSPPDHVPAPPIAVGGLLIGTRIKTLRGHVRIEGLRPGDRVLTRDNGYQVLRGCLRIRPETAQGYAAPVRLRKGTLGRGTPDRALRAAPAQRLLIGGPAQDQPELLVEASRLCTLPSIARLPGPGAGFIQLLFDRHELVMADGAWSESLPPPGSASSDLARSVIRDRDLRTLFLGTQRGAG</sequence>
<dbReference type="InterPro" id="IPR028992">
    <property type="entry name" value="Hedgehog/Intein_dom"/>
</dbReference>
<feature type="domain" description="Hedgehog/Intein (Hint)" evidence="1">
    <location>
        <begin position="36"/>
        <end position="167"/>
    </location>
</feature>
<dbReference type="InterPro" id="IPR036844">
    <property type="entry name" value="Hint_dom_sf"/>
</dbReference>
<dbReference type="EMBL" id="JSUQ01000021">
    <property type="protein sequence ID" value="KHQ50824.1"/>
    <property type="molecule type" value="Genomic_DNA"/>
</dbReference>
<keyword evidence="3" id="KW-1185">Reference proteome</keyword>
<name>A0A0B3SJS8_9RHOB</name>
<dbReference type="STRING" id="561184.SAMN05216376_12419"/>
<dbReference type="OrthoDB" id="6305173at2"/>
<dbReference type="AlphaFoldDB" id="A0A0B3SJS8"/>
<comment type="caution">
    <text evidence="2">The sequence shown here is derived from an EMBL/GenBank/DDBJ whole genome shotgun (WGS) entry which is preliminary data.</text>
</comment>
<organism evidence="2 3">
    <name type="scientific">Mameliella alba</name>
    <dbReference type="NCBI Taxonomy" id="561184"/>
    <lineage>
        <taxon>Bacteria</taxon>
        <taxon>Pseudomonadati</taxon>
        <taxon>Pseudomonadota</taxon>
        <taxon>Alphaproteobacteria</taxon>
        <taxon>Rhodobacterales</taxon>
        <taxon>Roseobacteraceae</taxon>
        <taxon>Mameliella</taxon>
    </lineage>
</organism>
<dbReference type="RefSeq" id="WP_052244771.1">
    <property type="nucleotide sequence ID" value="NZ_JSUQ01000021.1"/>
</dbReference>
<reference evidence="2 3" key="1">
    <citation type="submission" date="2014-10" db="EMBL/GenBank/DDBJ databases">
        <title>Genome sequence of Ponticoccus sp. strain UMTAT08 isolated from clonal culture of toxic dinoflagellate Alexandrium tamiyavanichii.</title>
        <authorList>
            <person name="Gan H.Y."/>
            <person name="Muhd D.-D."/>
            <person name="Mohd Noor M.E."/>
            <person name="Yeong Y.S."/>
            <person name="Usup G."/>
        </authorList>
    </citation>
    <scope>NUCLEOTIDE SEQUENCE [LARGE SCALE GENOMIC DNA]</scope>
    <source>
        <strain evidence="2 3">UMTAT08</strain>
    </source>
</reference>
<dbReference type="SUPFAM" id="SSF51294">
    <property type="entry name" value="Hedgehog/intein (Hint) domain"/>
    <property type="match status" value="1"/>
</dbReference>
<proteinExistence type="predicted"/>
<gene>
    <name evidence="2" type="ORF">OA50_04536</name>
</gene>
<evidence type="ECO:0000259" key="1">
    <source>
        <dbReference type="Pfam" id="PF13403"/>
    </source>
</evidence>
<evidence type="ECO:0000313" key="3">
    <source>
        <dbReference type="Proteomes" id="UP000030960"/>
    </source>
</evidence>
<dbReference type="Pfam" id="PF13403">
    <property type="entry name" value="Hint_2"/>
    <property type="match status" value="1"/>
</dbReference>
<evidence type="ECO:0000313" key="2">
    <source>
        <dbReference type="EMBL" id="KHQ50824.1"/>
    </source>
</evidence>